<evidence type="ECO:0000256" key="7">
    <source>
        <dbReference type="ARBA" id="ARBA00049120"/>
    </source>
</evidence>
<dbReference type="STRING" id="1678840.ATC1_13142"/>
<gene>
    <name evidence="10" type="ORF">ATC1_13142</name>
</gene>
<keyword evidence="2 10" id="KW-0489">Methyltransferase</keyword>
<dbReference type="OrthoDB" id="9773571at2"/>
<dbReference type="InterPro" id="IPR017985">
    <property type="entry name" value="MeTrfase_CN4_CS"/>
</dbReference>
<dbReference type="InterPro" id="IPR001091">
    <property type="entry name" value="RM_Methyltransferase"/>
</dbReference>
<accession>A0A0S7BTJ3</accession>
<dbReference type="Proteomes" id="UP000053370">
    <property type="component" value="Unassembled WGS sequence"/>
</dbReference>
<dbReference type="GO" id="GO:0003677">
    <property type="term" value="F:DNA binding"/>
    <property type="evidence" value="ECO:0007669"/>
    <property type="project" value="UniProtKB-KW"/>
</dbReference>
<proteinExistence type="inferred from homology"/>
<evidence type="ECO:0000256" key="2">
    <source>
        <dbReference type="ARBA" id="ARBA00022603"/>
    </source>
</evidence>
<keyword evidence="11" id="KW-1185">Reference proteome</keyword>
<keyword evidence="5" id="KW-0680">Restriction system</keyword>
<dbReference type="GO" id="GO:0032259">
    <property type="term" value="P:methylation"/>
    <property type="evidence" value="ECO:0007669"/>
    <property type="project" value="UniProtKB-KW"/>
</dbReference>
<keyword evidence="6" id="KW-0238">DNA-binding</keyword>
<dbReference type="PROSITE" id="PS00093">
    <property type="entry name" value="N4_MTASE"/>
    <property type="match status" value="1"/>
</dbReference>
<dbReference type="Gene3D" id="3.40.50.150">
    <property type="entry name" value="Vaccinia Virus protein VP39"/>
    <property type="match status" value="1"/>
</dbReference>
<name>A0A0S7BTJ3_9CHLR</name>
<evidence type="ECO:0000256" key="4">
    <source>
        <dbReference type="ARBA" id="ARBA00022691"/>
    </source>
</evidence>
<dbReference type="InterPro" id="IPR029063">
    <property type="entry name" value="SAM-dependent_MTases_sf"/>
</dbReference>
<evidence type="ECO:0000256" key="8">
    <source>
        <dbReference type="RuleBase" id="RU362026"/>
    </source>
</evidence>
<dbReference type="GO" id="GO:0009307">
    <property type="term" value="P:DNA restriction-modification system"/>
    <property type="evidence" value="ECO:0007669"/>
    <property type="project" value="UniProtKB-KW"/>
</dbReference>
<dbReference type="GO" id="GO:0015667">
    <property type="term" value="F:site-specific DNA-methyltransferase (cytosine-N4-specific) activity"/>
    <property type="evidence" value="ECO:0007669"/>
    <property type="project" value="UniProtKB-EC"/>
</dbReference>
<dbReference type="EMBL" id="DF968181">
    <property type="protein sequence ID" value="GAP40176.1"/>
    <property type="molecule type" value="Genomic_DNA"/>
</dbReference>
<dbReference type="EC" id="2.1.1.-" evidence="8"/>
<dbReference type="AlphaFoldDB" id="A0A0S7BTJ3"/>
<comment type="similarity">
    <text evidence="1">Belongs to the N(4)/N(6)-methyltransferase family. N(4) subfamily.</text>
</comment>
<dbReference type="InterPro" id="IPR002941">
    <property type="entry name" value="DNA_methylase_N4/N6"/>
</dbReference>
<keyword evidence="4" id="KW-0949">S-adenosyl-L-methionine</keyword>
<evidence type="ECO:0000256" key="5">
    <source>
        <dbReference type="ARBA" id="ARBA00022747"/>
    </source>
</evidence>
<evidence type="ECO:0000313" key="11">
    <source>
        <dbReference type="Proteomes" id="UP000053370"/>
    </source>
</evidence>
<dbReference type="Pfam" id="PF01555">
    <property type="entry name" value="N6_N4_Mtase"/>
    <property type="match status" value="1"/>
</dbReference>
<dbReference type="PRINTS" id="PR00508">
    <property type="entry name" value="S21N4MTFRASE"/>
</dbReference>
<evidence type="ECO:0000256" key="1">
    <source>
        <dbReference type="ARBA" id="ARBA00010203"/>
    </source>
</evidence>
<evidence type="ECO:0000256" key="3">
    <source>
        <dbReference type="ARBA" id="ARBA00022679"/>
    </source>
</evidence>
<dbReference type="GO" id="GO:0008170">
    <property type="term" value="F:N-methyltransferase activity"/>
    <property type="evidence" value="ECO:0007669"/>
    <property type="project" value="InterPro"/>
</dbReference>
<sequence>MARNSQLISEEREYLVINVQQAKDIVKDWLSEIDLVHVTKLGLPEVDDRYHYWRVPVCVKNGEKIGEVVIDAYSTEIIHSKTTKPEILTARLLKQDESKIIEKKQSKREYRLSNLRNTVGFGDSAHFLEEMPAESVDLIFTSPPYYNARPEYSEYEEYDEYLFKMRQIIRRSHRVLAEGRFFVINVSPVLLRRASRNESSKRIAVPFDFHRIFIEEGYDFIDDIIWLKPEGAGWATGRGRRFAADRNPLQYKAVPVTEYVLVYRKRTDLLIDWFIRNHPDKQVIEDSKIPDGYEKTNVWKINPSTNSKHPAAFPKELAEKVIRYYSFKGDVVLDPFAGSGTVGSAASGLGRRFVLFDNNPDYIEIIREEIKSWKNVNLNNVMFINCEPVKPIHKQLDLFKAEKHDN</sequence>
<comment type="catalytic activity">
    <reaction evidence="7">
        <text>a 2'-deoxycytidine in DNA + S-adenosyl-L-methionine = an N(4)-methyl-2'-deoxycytidine in DNA + S-adenosyl-L-homocysteine + H(+)</text>
        <dbReference type="Rhea" id="RHEA:16857"/>
        <dbReference type="Rhea" id="RHEA-COMP:11369"/>
        <dbReference type="Rhea" id="RHEA-COMP:13674"/>
        <dbReference type="ChEBI" id="CHEBI:15378"/>
        <dbReference type="ChEBI" id="CHEBI:57856"/>
        <dbReference type="ChEBI" id="CHEBI:59789"/>
        <dbReference type="ChEBI" id="CHEBI:85452"/>
        <dbReference type="ChEBI" id="CHEBI:137933"/>
        <dbReference type="EC" id="2.1.1.113"/>
    </reaction>
</comment>
<feature type="domain" description="DNA methylase N-4/N-6" evidence="9">
    <location>
        <begin position="136"/>
        <end position="367"/>
    </location>
</feature>
<evidence type="ECO:0000259" key="9">
    <source>
        <dbReference type="Pfam" id="PF01555"/>
    </source>
</evidence>
<organism evidence="10">
    <name type="scientific">Flexilinea flocculi</name>
    <dbReference type="NCBI Taxonomy" id="1678840"/>
    <lineage>
        <taxon>Bacteria</taxon>
        <taxon>Bacillati</taxon>
        <taxon>Chloroflexota</taxon>
        <taxon>Anaerolineae</taxon>
        <taxon>Anaerolineales</taxon>
        <taxon>Anaerolineaceae</taxon>
        <taxon>Flexilinea</taxon>
    </lineage>
</organism>
<evidence type="ECO:0000256" key="6">
    <source>
        <dbReference type="ARBA" id="ARBA00023125"/>
    </source>
</evidence>
<dbReference type="PATRIC" id="fig|1678840.3.peg.1371"/>
<reference evidence="10" key="1">
    <citation type="journal article" date="2015" name="Genome Announc.">
        <title>Draft Genome Sequence of Anaerolineae Strain TC1, a Novel Isolate from a Methanogenic Wastewater Treatment System.</title>
        <authorList>
            <person name="Matsuura N."/>
            <person name="Tourlousse D.M."/>
            <person name="Sun L."/>
            <person name="Toyonaga M."/>
            <person name="Kuroda K."/>
            <person name="Ohashi A."/>
            <person name="Cruz R."/>
            <person name="Yamaguchi T."/>
            <person name="Sekiguchi Y."/>
        </authorList>
    </citation>
    <scope>NUCLEOTIDE SEQUENCE [LARGE SCALE GENOMIC DNA]</scope>
    <source>
        <strain evidence="10">TC1</strain>
    </source>
</reference>
<evidence type="ECO:0000313" key="10">
    <source>
        <dbReference type="EMBL" id="GAP40176.1"/>
    </source>
</evidence>
<protein>
    <recommendedName>
        <fullName evidence="8">Methyltransferase</fullName>
        <ecNumber evidence="8">2.1.1.-</ecNumber>
    </recommendedName>
</protein>
<dbReference type="RefSeq" id="WP_062279245.1">
    <property type="nucleotide sequence ID" value="NZ_DF968181.1"/>
</dbReference>
<dbReference type="SUPFAM" id="SSF53335">
    <property type="entry name" value="S-adenosyl-L-methionine-dependent methyltransferases"/>
    <property type="match status" value="1"/>
</dbReference>
<keyword evidence="3" id="KW-0808">Transferase</keyword>